<gene>
    <name evidence="1" type="ORF">SAMN05518684_10424</name>
</gene>
<accession>A0A1H9S4F5</accession>
<evidence type="ECO:0000313" key="1">
    <source>
        <dbReference type="EMBL" id="SER79946.1"/>
    </source>
</evidence>
<name>A0A1H9S4F5_9BACI</name>
<reference evidence="2" key="1">
    <citation type="submission" date="2016-10" db="EMBL/GenBank/DDBJ databases">
        <authorList>
            <person name="Varghese N."/>
            <person name="Submissions S."/>
        </authorList>
    </citation>
    <scope>NUCLEOTIDE SEQUENCE [LARGE SCALE GENOMIC DNA]</scope>
    <source>
        <strain evidence="2">S9</strain>
    </source>
</reference>
<sequence length="52" mass="6077">MGLPIEEKDKRPYTRDQKAVLNKYAKLHKNSNEAASATFFNKLDKRIKQANR</sequence>
<dbReference type="Proteomes" id="UP000198571">
    <property type="component" value="Unassembled WGS sequence"/>
</dbReference>
<dbReference type="EMBL" id="FOGT01000004">
    <property type="protein sequence ID" value="SER79946.1"/>
    <property type="molecule type" value="Genomic_DNA"/>
</dbReference>
<dbReference type="AlphaFoldDB" id="A0A1H9S4F5"/>
<evidence type="ECO:0000313" key="2">
    <source>
        <dbReference type="Proteomes" id="UP000198571"/>
    </source>
</evidence>
<dbReference type="RefSeq" id="WP_177174203.1">
    <property type="nucleotide sequence ID" value="NZ_FOGT01000004.1"/>
</dbReference>
<protein>
    <submittedName>
        <fullName evidence="1">Uncharacterized protein</fullName>
    </submittedName>
</protein>
<keyword evidence="2" id="KW-1185">Reference proteome</keyword>
<organism evidence="1 2">
    <name type="scientific">Salipaludibacillus aurantiacus</name>
    <dbReference type="NCBI Taxonomy" id="1601833"/>
    <lineage>
        <taxon>Bacteria</taxon>
        <taxon>Bacillati</taxon>
        <taxon>Bacillota</taxon>
        <taxon>Bacilli</taxon>
        <taxon>Bacillales</taxon>
        <taxon>Bacillaceae</taxon>
    </lineage>
</organism>
<proteinExistence type="predicted"/>